<name>A0ABM7RER2_9BACT</name>
<evidence type="ECO:0008006" key="3">
    <source>
        <dbReference type="Google" id="ProtNLM"/>
    </source>
</evidence>
<dbReference type="EMBL" id="AP024702">
    <property type="protein sequence ID" value="BCX48543.1"/>
    <property type="molecule type" value="Genomic_DNA"/>
</dbReference>
<dbReference type="Pfam" id="PF15589">
    <property type="entry name" value="Imm21"/>
    <property type="match status" value="1"/>
</dbReference>
<dbReference type="RefSeq" id="WP_338684833.1">
    <property type="nucleotide sequence ID" value="NZ_AP024702.1"/>
</dbReference>
<dbReference type="Proteomes" id="UP001374893">
    <property type="component" value="Chromosome"/>
</dbReference>
<sequence>METATSFGGPFILLPKKLADEWSKAIGDDPRPDSGLYGEVCQFGSFMHPISFGGVTVVRIGDEPSDLFWVPSNDGGLILQWVGADSLDDLVSFGQRVADGDDWQETLELTLSEGEIRIMDSCGFEGDNQPKIDASLSPGKYRIDAAYAEDENTMATVFRLTKNEQANKPWKIDA</sequence>
<evidence type="ECO:0000313" key="1">
    <source>
        <dbReference type="EMBL" id="BCX48543.1"/>
    </source>
</evidence>
<keyword evidence="2" id="KW-1185">Reference proteome</keyword>
<proteinExistence type="predicted"/>
<reference evidence="1 2" key="1">
    <citation type="submission" date="2021-06" db="EMBL/GenBank/DDBJ databases">
        <title>Complete genome of Haloferula helveola possessing various polysaccharide degrading enzymes.</title>
        <authorList>
            <person name="Takami H."/>
            <person name="Huang C."/>
            <person name="Hamasaki K."/>
        </authorList>
    </citation>
    <scope>NUCLEOTIDE SEQUENCE [LARGE SCALE GENOMIC DNA]</scope>
    <source>
        <strain evidence="1 2">CN-1</strain>
    </source>
</reference>
<organism evidence="1 2">
    <name type="scientific">Haloferula helveola</name>
    <dbReference type="NCBI Taxonomy" id="490095"/>
    <lineage>
        <taxon>Bacteria</taxon>
        <taxon>Pseudomonadati</taxon>
        <taxon>Verrucomicrobiota</taxon>
        <taxon>Verrucomicrobiia</taxon>
        <taxon>Verrucomicrobiales</taxon>
        <taxon>Verrucomicrobiaceae</taxon>
        <taxon>Haloferula</taxon>
    </lineage>
</organism>
<gene>
    <name evidence="1" type="ORF">HAHE_24510</name>
</gene>
<dbReference type="InterPro" id="IPR028961">
    <property type="entry name" value="Imm21"/>
</dbReference>
<accession>A0ABM7RER2</accession>
<evidence type="ECO:0000313" key="2">
    <source>
        <dbReference type="Proteomes" id="UP001374893"/>
    </source>
</evidence>
<protein>
    <recommendedName>
        <fullName evidence="3">Immunity protein 21 of polymorphic toxin system</fullName>
    </recommendedName>
</protein>